<protein>
    <submittedName>
        <fullName evidence="1">Uncharacterized protein</fullName>
    </submittedName>
</protein>
<proteinExistence type="predicted"/>
<evidence type="ECO:0000313" key="2">
    <source>
        <dbReference type="Proteomes" id="UP001176961"/>
    </source>
</evidence>
<dbReference type="Proteomes" id="UP001176961">
    <property type="component" value="Unassembled WGS sequence"/>
</dbReference>
<organism evidence="1 2">
    <name type="scientific">Cylicocyclus nassatus</name>
    <name type="common">Nematode worm</name>
    <dbReference type="NCBI Taxonomy" id="53992"/>
    <lineage>
        <taxon>Eukaryota</taxon>
        <taxon>Metazoa</taxon>
        <taxon>Ecdysozoa</taxon>
        <taxon>Nematoda</taxon>
        <taxon>Chromadorea</taxon>
        <taxon>Rhabditida</taxon>
        <taxon>Rhabditina</taxon>
        <taxon>Rhabditomorpha</taxon>
        <taxon>Strongyloidea</taxon>
        <taxon>Strongylidae</taxon>
        <taxon>Cylicocyclus</taxon>
    </lineage>
</organism>
<evidence type="ECO:0000313" key="1">
    <source>
        <dbReference type="EMBL" id="CAJ0599813.1"/>
    </source>
</evidence>
<reference evidence="1" key="1">
    <citation type="submission" date="2023-07" db="EMBL/GenBank/DDBJ databases">
        <authorList>
            <consortium name="CYATHOMIX"/>
        </authorList>
    </citation>
    <scope>NUCLEOTIDE SEQUENCE</scope>
    <source>
        <strain evidence="1">N/A</strain>
    </source>
</reference>
<comment type="caution">
    <text evidence="1">The sequence shown here is derived from an EMBL/GenBank/DDBJ whole genome shotgun (WGS) entry which is preliminary data.</text>
</comment>
<sequence>MQCKTLRVWVYVGGCASLHEIVQQIEAGLNATGNVDAQGQNALASSLISAAANGSDQSVSSLQMGQADGRGDTLVQSSGGAVMSNFGFNSPYSSDKSVGTAGATGSIQSMASILTRQELTWENILVQVLGSAEASGIGHAQANLDLGAGNVNNGIEINGLVSGVNAGGGIVNAEVKGNGQMDGTEHNLNANMLGNVNGANGNSTLVGATNIQSNTTNRNTSVSSFGDSKIHTDGSSAINMRAESNLGHETGNEGKVGTNATVEGTNKHMTVQNGLNIQDNHGQTIALGNGFVFGNGTENSNASMNVDTKYGPDGVAQVAVDGEGQAVSTGKNSSLTIGGDASISNAYEGLALSSGVAHGEMNGMKGNTSLIANSATGSNGTAAMEAWGGGAGDSSVQTNVGLIQQLLNELRNITVNGGVAASGDRTQVSSFSFVNDVNGAIAGNWYKFSTSNKRTSAEPHWSRYRLCAKLPNNLGKVSAGEPAAYARRVGNLIIAQTGNEGKVGTNATAEGTNKHMTVQNGLNIQDSHGQTIALGNGFLFGNGTENSNASMNVDTKYGPDGIAQVAVDGEGQAVSTGKNSSLTIVMPVSRIITVKGLALSSGIAHGEMNGMKGNTSLTANSATGSNGTAAMEAWGGGVGDSSVQTNVGLIQQLLNELRNITVDGGVAASGDRTQVSSFSFVNDVNVALGNGFVFGNGTENSNASMNVDTKHSPNGIAQVAVDGEGEAVSTDKNSSLTIGGDASISSSYEGLALASGIAHGEMNGMKGNTSLTANSATGSNGMEAAMEAWGGGVGDSSVRTNVNLIQQLLNELRNITINGGVAASGDRTQVSSFSFVNDINEGLALSSGTAHGEMNGMKGNTSLVANSAMGSNGTAAMEAWGGGVDDSSVQTNVGLIQQLLNELRNITVNGSVAASGDRTLVSSFSFVNDVNGAIAGNWYKFSTSNKRTSAEPHWSRYRLCAKLLTNLGKVDPEGLALSSGTAHGEMNGMKGNTSLVANSAMGSNGTAAMEAWGGGVDDSSVQTNVGLIQQLLNELRNITVNGSVAASGDRTLVSSFSFVNDVNGAIAGNWYKFSTSNKRTSAEPHWSRYRLCAKLLTNLGKVDPEGLALSSGVAHGEMNGLKGNTSLIPNSATGSNGTAAMEAWGGGVGDSSVQKNVGLIQQLLNELRNITVNGGVAASGDRTQVSSFSFVNDVNGAIAGNWYKFSTSNKRTSAEPHWSRYRLCAKLPANLGKVVPEERVADAILRPRHGPQRDKSRSSRSQLARFPFIAVDRCRFLVGIAKYTLQK</sequence>
<accession>A0AA36GXD3</accession>
<name>A0AA36GXD3_CYLNA</name>
<dbReference type="EMBL" id="CATQJL010000223">
    <property type="protein sequence ID" value="CAJ0599813.1"/>
    <property type="molecule type" value="Genomic_DNA"/>
</dbReference>
<gene>
    <name evidence="1" type="ORF">CYNAS_LOCUS11796</name>
</gene>
<keyword evidence="2" id="KW-1185">Reference proteome</keyword>